<dbReference type="OrthoDB" id="2162994at2759"/>
<keyword evidence="6" id="KW-0804">Transcription</keyword>
<dbReference type="Proteomes" id="UP000001514">
    <property type="component" value="Unassembled WGS sequence"/>
</dbReference>
<dbReference type="Gramene" id="EFJ24397">
    <property type="protein sequence ID" value="EFJ24397"/>
    <property type="gene ID" value="SELMODRAFT_415035"/>
</dbReference>
<evidence type="ECO:0000313" key="11">
    <source>
        <dbReference type="EMBL" id="EFJ24397.1"/>
    </source>
</evidence>
<evidence type="ECO:0000256" key="3">
    <source>
        <dbReference type="ARBA" id="ARBA00022833"/>
    </source>
</evidence>
<dbReference type="SMART" id="SM00401">
    <property type="entry name" value="ZnF_GATA"/>
    <property type="match status" value="1"/>
</dbReference>
<evidence type="ECO:0000256" key="1">
    <source>
        <dbReference type="ARBA" id="ARBA00022723"/>
    </source>
</evidence>
<proteinExistence type="inferred from homology"/>
<reference evidence="11 12" key="1">
    <citation type="journal article" date="2011" name="Science">
        <title>The Selaginella genome identifies genetic changes associated with the evolution of vascular plants.</title>
        <authorList>
            <person name="Banks J.A."/>
            <person name="Nishiyama T."/>
            <person name="Hasebe M."/>
            <person name="Bowman J.L."/>
            <person name="Gribskov M."/>
            <person name="dePamphilis C."/>
            <person name="Albert V.A."/>
            <person name="Aono N."/>
            <person name="Aoyama T."/>
            <person name="Ambrose B.A."/>
            <person name="Ashton N.W."/>
            <person name="Axtell M.J."/>
            <person name="Barker E."/>
            <person name="Barker M.S."/>
            <person name="Bennetzen J.L."/>
            <person name="Bonawitz N.D."/>
            <person name="Chapple C."/>
            <person name="Cheng C."/>
            <person name="Correa L.G."/>
            <person name="Dacre M."/>
            <person name="DeBarry J."/>
            <person name="Dreyer I."/>
            <person name="Elias M."/>
            <person name="Engstrom E.M."/>
            <person name="Estelle M."/>
            <person name="Feng L."/>
            <person name="Finet C."/>
            <person name="Floyd S.K."/>
            <person name="Frommer W.B."/>
            <person name="Fujita T."/>
            <person name="Gramzow L."/>
            <person name="Gutensohn M."/>
            <person name="Harholt J."/>
            <person name="Hattori M."/>
            <person name="Heyl A."/>
            <person name="Hirai T."/>
            <person name="Hiwatashi Y."/>
            <person name="Ishikawa M."/>
            <person name="Iwata M."/>
            <person name="Karol K.G."/>
            <person name="Koehler B."/>
            <person name="Kolukisaoglu U."/>
            <person name="Kubo M."/>
            <person name="Kurata T."/>
            <person name="Lalonde S."/>
            <person name="Li K."/>
            <person name="Li Y."/>
            <person name="Litt A."/>
            <person name="Lyons E."/>
            <person name="Manning G."/>
            <person name="Maruyama T."/>
            <person name="Michael T.P."/>
            <person name="Mikami K."/>
            <person name="Miyazaki S."/>
            <person name="Morinaga S."/>
            <person name="Murata T."/>
            <person name="Mueller-Roeber B."/>
            <person name="Nelson D.R."/>
            <person name="Obara M."/>
            <person name="Oguri Y."/>
            <person name="Olmstead R.G."/>
            <person name="Onodera N."/>
            <person name="Petersen B.L."/>
            <person name="Pils B."/>
            <person name="Prigge M."/>
            <person name="Rensing S.A."/>
            <person name="Riano-Pachon D.M."/>
            <person name="Roberts A.W."/>
            <person name="Sato Y."/>
            <person name="Scheller H.V."/>
            <person name="Schulz B."/>
            <person name="Schulz C."/>
            <person name="Shakirov E.V."/>
            <person name="Shibagaki N."/>
            <person name="Shinohara N."/>
            <person name="Shippen D.E."/>
            <person name="Soerensen I."/>
            <person name="Sotooka R."/>
            <person name="Sugimoto N."/>
            <person name="Sugita M."/>
            <person name="Sumikawa N."/>
            <person name="Tanurdzic M."/>
            <person name="Theissen G."/>
            <person name="Ulvskov P."/>
            <person name="Wakazuki S."/>
            <person name="Weng J.K."/>
            <person name="Willats W.W."/>
            <person name="Wipf D."/>
            <person name="Wolf P.G."/>
            <person name="Yang L."/>
            <person name="Zimmer A.D."/>
            <person name="Zhu Q."/>
            <person name="Mitros T."/>
            <person name="Hellsten U."/>
            <person name="Loque D."/>
            <person name="Otillar R."/>
            <person name="Salamov A."/>
            <person name="Schmutz J."/>
            <person name="Shapiro H."/>
            <person name="Lindquist E."/>
            <person name="Lucas S."/>
            <person name="Rokhsar D."/>
            <person name="Grigoriev I.V."/>
        </authorList>
    </citation>
    <scope>NUCLEOTIDE SEQUENCE [LARGE SCALE GENOMIC DNA]</scope>
</reference>
<keyword evidence="3" id="KW-0862">Zinc</keyword>
<keyword evidence="1" id="KW-0479">Metal-binding</keyword>
<keyword evidence="12" id="KW-1185">Reference proteome</keyword>
<dbReference type="AlphaFoldDB" id="D8RUE9"/>
<keyword evidence="5" id="KW-0238">DNA-binding</keyword>
<dbReference type="CDD" id="cd00202">
    <property type="entry name" value="ZnF_GATA"/>
    <property type="match status" value="1"/>
</dbReference>
<dbReference type="GO" id="GO:0006355">
    <property type="term" value="P:regulation of DNA-templated transcription"/>
    <property type="evidence" value="ECO:0000318"/>
    <property type="project" value="GO_Central"/>
</dbReference>
<dbReference type="Gene3D" id="3.30.50.10">
    <property type="entry name" value="Erythroid Transcription Factor GATA-1, subunit A"/>
    <property type="match status" value="1"/>
</dbReference>
<accession>D8RUE9</accession>
<evidence type="ECO:0000259" key="10">
    <source>
        <dbReference type="PROSITE" id="PS50114"/>
    </source>
</evidence>
<dbReference type="eggNOG" id="KOG1601">
    <property type="taxonomic scope" value="Eukaryota"/>
</dbReference>
<keyword evidence="2 8" id="KW-0863">Zinc-finger</keyword>
<dbReference type="PROSITE" id="PS00344">
    <property type="entry name" value="GATA_ZN_FINGER_1"/>
    <property type="match status" value="1"/>
</dbReference>
<evidence type="ECO:0000313" key="12">
    <source>
        <dbReference type="Proteomes" id="UP000001514"/>
    </source>
</evidence>
<evidence type="ECO:0000256" key="6">
    <source>
        <dbReference type="ARBA" id="ARBA00023163"/>
    </source>
</evidence>
<dbReference type="KEGG" id="smo:SELMODRAFT_415035"/>
<feature type="region of interest" description="Disordered" evidence="9">
    <location>
        <begin position="463"/>
        <end position="482"/>
    </location>
</feature>
<dbReference type="SUPFAM" id="SSF57716">
    <property type="entry name" value="Glucocorticoid receptor-like (DNA-binding domain)"/>
    <property type="match status" value="1"/>
</dbReference>
<dbReference type="EMBL" id="GL377590">
    <property type="protein sequence ID" value="EFJ24397.1"/>
    <property type="molecule type" value="Genomic_DNA"/>
</dbReference>
<dbReference type="HOGENOM" id="CLU_566726_0_0_1"/>
<evidence type="ECO:0000256" key="5">
    <source>
        <dbReference type="ARBA" id="ARBA00023125"/>
    </source>
</evidence>
<dbReference type="STRING" id="88036.D8RUE9"/>
<dbReference type="GO" id="GO:0008270">
    <property type="term" value="F:zinc ion binding"/>
    <property type="evidence" value="ECO:0007669"/>
    <property type="project" value="UniProtKB-KW"/>
</dbReference>
<protein>
    <submittedName>
        <fullName evidence="11">Uncharacterized protein HANa-2</fullName>
    </submittedName>
</protein>
<feature type="domain" description="GATA-type" evidence="10">
    <location>
        <begin position="251"/>
        <end position="296"/>
    </location>
</feature>
<dbReference type="PANTHER" id="PTHR46813">
    <property type="entry name" value="GATA TRANSCRIPTION FACTOR 18"/>
    <property type="match status" value="1"/>
</dbReference>
<dbReference type="PROSITE" id="PS50114">
    <property type="entry name" value="GATA_ZN_FINGER_2"/>
    <property type="match status" value="1"/>
</dbReference>
<name>D8RUE9_SELML</name>
<dbReference type="GO" id="GO:0000976">
    <property type="term" value="F:transcription cis-regulatory region binding"/>
    <property type="evidence" value="ECO:0000318"/>
    <property type="project" value="GO_Central"/>
</dbReference>
<evidence type="ECO:0000256" key="7">
    <source>
        <dbReference type="ARBA" id="ARBA00024019"/>
    </source>
</evidence>
<evidence type="ECO:0000256" key="2">
    <source>
        <dbReference type="ARBA" id="ARBA00022771"/>
    </source>
</evidence>
<dbReference type="InterPro" id="IPR013088">
    <property type="entry name" value="Znf_NHR/GATA"/>
</dbReference>
<dbReference type="Pfam" id="PF00320">
    <property type="entry name" value="GATA"/>
    <property type="match status" value="1"/>
</dbReference>
<evidence type="ECO:0000256" key="9">
    <source>
        <dbReference type="SAM" id="MobiDB-lite"/>
    </source>
</evidence>
<sequence>MEAASSPSTCLSLSSDFLSPANSVVSSSWPNSCNSSPKRGFAAASSSSCPSSPTKRFHLHWDLADPAAAATATAAASLPSLAVDCTLSLGNALTRSRSADLNEVPNRLSRAGSPISEPAKTIDPPKLASPPSYQQSGTHWATSNELFLQQQRAFSAEAAARRIAAAAAAARFAAHSTSKDFYARHPVLHSQFPAANFSPSQELHKFGFLEFNTGGSGGGGNGNGGLGSKNNLDPCSTRSRFRGVDAHVDPRNVPRICAHCGTSSTPLWRNGPLGPKSLCNACGIRFKKVGRRSPVTVTPVTAAAWNQSGSSCDDLGGFAKSRSDKNLGEQQQQPVIAAIPPKTSLVHPAQAYHVDDKRLCRMDQNAATIAANASAIALPFAKEWSSNDQSPCSSNAVGSSCITWQDSMPPAVCVDQPGSEDCSKAKVFARPDPHHHHHHQHHSPLVLDAEIIRSVAPVKAVSTVSGHGQSKEEQGRFLRMSL</sequence>
<dbReference type="GO" id="GO:0003700">
    <property type="term" value="F:DNA-binding transcription factor activity"/>
    <property type="evidence" value="ECO:0000318"/>
    <property type="project" value="GO_Central"/>
</dbReference>
<dbReference type="GO" id="GO:0005634">
    <property type="term" value="C:nucleus"/>
    <property type="evidence" value="ECO:0000318"/>
    <property type="project" value="GO_Central"/>
</dbReference>
<dbReference type="InterPro" id="IPR000679">
    <property type="entry name" value="Znf_GATA"/>
</dbReference>
<evidence type="ECO:0000256" key="8">
    <source>
        <dbReference type="PROSITE-ProRule" id="PRU00094"/>
    </source>
</evidence>
<dbReference type="GeneID" id="9637672"/>
<evidence type="ECO:0000256" key="4">
    <source>
        <dbReference type="ARBA" id="ARBA00023015"/>
    </source>
</evidence>
<keyword evidence="4" id="KW-0805">Transcription regulation</keyword>
<gene>
    <name evidence="11" type="primary">HANa-2</name>
    <name evidence="11" type="ORF">SELMODRAFT_415035</name>
</gene>
<organism evidence="12">
    <name type="scientific">Selaginella moellendorffii</name>
    <name type="common">Spikemoss</name>
    <dbReference type="NCBI Taxonomy" id="88036"/>
    <lineage>
        <taxon>Eukaryota</taxon>
        <taxon>Viridiplantae</taxon>
        <taxon>Streptophyta</taxon>
        <taxon>Embryophyta</taxon>
        <taxon>Tracheophyta</taxon>
        <taxon>Lycopodiopsida</taxon>
        <taxon>Selaginellales</taxon>
        <taxon>Selaginellaceae</taxon>
        <taxon>Selaginella</taxon>
    </lineage>
</organism>
<comment type="similarity">
    <text evidence="7">Belongs to the type IV zinc-finger family. Class B subfamily.</text>
</comment>
<feature type="region of interest" description="Disordered" evidence="9">
    <location>
        <begin position="103"/>
        <end position="138"/>
    </location>
</feature>
<dbReference type="PANTHER" id="PTHR46813:SF16">
    <property type="entry name" value="GATA TRANSCRIPTION FACTOR 18"/>
    <property type="match status" value="1"/>
</dbReference>
<dbReference type="InParanoid" id="D8RUE9"/>